<evidence type="ECO:0000313" key="5">
    <source>
        <dbReference type="Proteomes" id="UP000290288"/>
    </source>
</evidence>
<dbReference type="PANTHER" id="PTHR10039">
    <property type="entry name" value="AMELOGENIN"/>
    <property type="match status" value="1"/>
</dbReference>
<feature type="compositionally biased region" description="Gly residues" evidence="2">
    <location>
        <begin position="78"/>
        <end position="88"/>
    </location>
</feature>
<keyword evidence="5" id="KW-1185">Reference proteome</keyword>
<name>A0A4Q2D0P4_9AGAR</name>
<dbReference type="PANTHER" id="PTHR10039:SF15">
    <property type="entry name" value="NACHT DOMAIN-CONTAINING PROTEIN"/>
    <property type="match status" value="1"/>
</dbReference>
<evidence type="ECO:0000256" key="1">
    <source>
        <dbReference type="ARBA" id="ARBA00022737"/>
    </source>
</evidence>
<proteinExistence type="predicted"/>
<feature type="domain" description="Nephrocystin 3-like N-terminal" evidence="3">
    <location>
        <begin position="488"/>
        <end position="634"/>
    </location>
</feature>
<organism evidence="4 5">
    <name type="scientific">Candolleomyces aberdarensis</name>
    <dbReference type="NCBI Taxonomy" id="2316362"/>
    <lineage>
        <taxon>Eukaryota</taxon>
        <taxon>Fungi</taxon>
        <taxon>Dikarya</taxon>
        <taxon>Basidiomycota</taxon>
        <taxon>Agaricomycotina</taxon>
        <taxon>Agaricomycetes</taxon>
        <taxon>Agaricomycetidae</taxon>
        <taxon>Agaricales</taxon>
        <taxon>Agaricineae</taxon>
        <taxon>Psathyrellaceae</taxon>
        <taxon>Candolleomyces</taxon>
    </lineage>
</organism>
<comment type="caution">
    <text evidence="4">The sequence shown here is derived from an EMBL/GenBank/DDBJ whole genome shotgun (WGS) entry which is preliminary data.</text>
</comment>
<evidence type="ECO:0000256" key="2">
    <source>
        <dbReference type="SAM" id="MobiDB-lite"/>
    </source>
</evidence>
<dbReference type="InterPro" id="IPR056884">
    <property type="entry name" value="NPHP3-like_N"/>
</dbReference>
<dbReference type="Gene3D" id="1.20.930.20">
    <property type="entry name" value="Adaptor protein Cbl, N-terminal domain"/>
    <property type="match status" value="1"/>
</dbReference>
<evidence type="ECO:0000313" key="4">
    <source>
        <dbReference type="EMBL" id="RXW12419.1"/>
    </source>
</evidence>
<feature type="compositionally biased region" description="Polar residues" evidence="2">
    <location>
        <begin position="10"/>
        <end position="40"/>
    </location>
</feature>
<dbReference type="AlphaFoldDB" id="A0A4Q2D0P4"/>
<dbReference type="CDD" id="cd21037">
    <property type="entry name" value="MLKL_NTD"/>
    <property type="match status" value="1"/>
</dbReference>
<sequence length="663" mass="70002">MSEATKTRGDNTAGNSERNTPTPSRSGTPGGDANQSSSRTIGLKEKWGKKMDKGADNVRRLFGRKEKGGGREQEAESGSGGGGIGSGANLGVAATGTSAGLDITVAQAGTQALGQSTHPTAMLPVTAGGTNEVQGAGTTLTSPTATTQEINDPLDQERTLGGSNNSLPPVGNAPLVPSAAQGFIQENSAASPQTPGRLEGPVPIVAGEGIDPLTTTVVAPNPELPGFVGAEEEKGREGAGVLSSPRVDQAGESAVDTKPSEAPSGKTWAIVAGALKKTLSGAVSFIPEPFKGPAEVLLKVIDVFEQAKSNKEEMEDLKMRCNLLNDSLANAMKGRDPRSLSDDLWDSIGRLVKGIHDTLMDTTVKKSTGIMAYILVEDDMEALKKANQQIDQVLQCFWIENLIAGALVLGDVRQTVKDQEGWMSGLCVTMDRHSKNTALDKLKNVPGAAYDSQDLAKVNTCFEGTRVKLLGGIGRWMSDTALGGPEAGKPIYVLDGIAGIGKSTVAKTVAQRADDINSLGASFFFSRDDAERQHASSFVHTIAYQLACCNPSYGAAIATAIDNHPQSLHKVMTQQFSTLVAEPLCNMLKQRETPLIFVFDALDECVETDALTVLSLIITSLSQLPKVKVFFTARPELVLRIEYQLASCFHLQNVEALIVDSDI</sequence>
<keyword evidence="1" id="KW-0677">Repeat</keyword>
<dbReference type="InterPro" id="IPR059179">
    <property type="entry name" value="MLKL-like_MCAfunc"/>
</dbReference>
<dbReference type="Gene3D" id="3.40.50.300">
    <property type="entry name" value="P-loop containing nucleotide triphosphate hydrolases"/>
    <property type="match status" value="1"/>
</dbReference>
<reference evidence="4 5" key="1">
    <citation type="submission" date="2019-01" db="EMBL/GenBank/DDBJ databases">
        <title>Draft genome sequence of Psathyrella aberdarensis IHI B618.</title>
        <authorList>
            <person name="Buettner E."/>
            <person name="Kellner H."/>
        </authorList>
    </citation>
    <scope>NUCLEOTIDE SEQUENCE [LARGE SCALE GENOMIC DNA]</scope>
    <source>
        <strain evidence="4 5">IHI B618</strain>
    </source>
</reference>
<feature type="region of interest" description="Disordered" evidence="2">
    <location>
        <begin position="1"/>
        <end position="89"/>
    </location>
</feature>
<dbReference type="EMBL" id="SDEE01001250">
    <property type="protein sequence ID" value="RXW12419.1"/>
    <property type="molecule type" value="Genomic_DNA"/>
</dbReference>
<evidence type="ECO:0000259" key="3">
    <source>
        <dbReference type="Pfam" id="PF24883"/>
    </source>
</evidence>
<feature type="compositionally biased region" description="Basic and acidic residues" evidence="2">
    <location>
        <begin position="42"/>
        <end position="74"/>
    </location>
</feature>
<protein>
    <recommendedName>
        <fullName evidence="3">Nephrocystin 3-like N-terminal domain-containing protein</fullName>
    </recommendedName>
</protein>
<accession>A0A4Q2D0P4</accession>
<dbReference type="Pfam" id="PF24883">
    <property type="entry name" value="NPHP3_N"/>
    <property type="match status" value="1"/>
</dbReference>
<dbReference type="GO" id="GO:0007166">
    <property type="term" value="P:cell surface receptor signaling pathway"/>
    <property type="evidence" value="ECO:0007669"/>
    <property type="project" value="InterPro"/>
</dbReference>
<dbReference type="SUPFAM" id="SSF52540">
    <property type="entry name" value="P-loop containing nucleoside triphosphate hydrolases"/>
    <property type="match status" value="1"/>
</dbReference>
<dbReference type="InterPro" id="IPR036537">
    <property type="entry name" value="Adaptor_Cbl_N_dom_sf"/>
</dbReference>
<gene>
    <name evidence="4" type="ORF">EST38_g13434</name>
</gene>
<dbReference type="Proteomes" id="UP000290288">
    <property type="component" value="Unassembled WGS sequence"/>
</dbReference>
<feature type="region of interest" description="Disordered" evidence="2">
    <location>
        <begin position="232"/>
        <end position="263"/>
    </location>
</feature>
<dbReference type="InterPro" id="IPR027417">
    <property type="entry name" value="P-loop_NTPase"/>
</dbReference>
<dbReference type="STRING" id="2316362.A0A4Q2D0P4"/>
<dbReference type="OrthoDB" id="3050814at2759"/>